<dbReference type="EMBL" id="CM002923">
    <property type="protein sequence ID" value="KGN62107.1"/>
    <property type="molecule type" value="Genomic_DNA"/>
</dbReference>
<evidence type="ECO:0000313" key="2">
    <source>
        <dbReference type="Proteomes" id="UP000029981"/>
    </source>
</evidence>
<accession>A0A0A0LMW0</accession>
<dbReference type="InterPro" id="IPR008949">
    <property type="entry name" value="Isoprenoid_synthase_dom_sf"/>
</dbReference>
<evidence type="ECO:0000313" key="1">
    <source>
        <dbReference type="EMBL" id="KGN62107.1"/>
    </source>
</evidence>
<dbReference type="eggNOG" id="ENOG502QUH3">
    <property type="taxonomic scope" value="Eukaryota"/>
</dbReference>
<proteinExistence type="predicted"/>
<organism evidence="1 2">
    <name type="scientific">Cucumis sativus</name>
    <name type="common">Cucumber</name>
    <dbReference type="NCBI Taxonomy" id="3659"/>
    <lineage>
        <taxon>Eukaryota</taxon>
        <taxon>Viridiplantae</taxon>
        <taxon>Streptophyta</taxon>
        <taxon>Embryophyta</taxon>
        <taxon>Tracheophyta</taxon>
        <taxon>Spermatophyta</taxon>
        <taxon>Magnoliopsida</taxon>
        <taxon>eudicotyledons</taxon>
        <taxon>Gunneridae</taxon>
        <taxon>Pentapetalae</taxon>
        <taxon>rosids</taxon>
        <taxon>fabids</taxon>
        <taxon>Cucurbitales</taxon>
        <taxon>Cucurbitaceae</taxon>
        <taxon>Benincaseae</taxon>
        <taxon>Cucumis</taxon>
    </lineage>
</organism>
<dbReference type="AlphaFoldDB" id="A0A0A0LMW0"/>
<gene>
    <name evidence="1" type="ORF">Csa_2G298290</name>
</gene>
<name>A0A0A0LMW0_CUCSA</name>
<dbReference type="Gene3D" id="1.10.600.10">
    <property type="entry name" value="Farnesyl Diphosphate Synthase"/>
    <property type="match status" value="1"/>
</dbReference>
<keyword evidence="2" id="KW-1185">Reference proteome</keyword>
<dbReference type="Proteomes" id="UP000029981">
    <property type="component" value="Chromosome 2"/>
</dbReference>
<reference evidence="1 2" key="4">
    <citation type="journal article" date="2011" name="BMC Genomics">
        <title>RNA-Seq improves annotation of protein-coding genes in the cucumber genome.</title>
        <authorList>
            <person name="Li Z."/>
            <person name="Zhang Z."/>
            <person name="Yan P."/>
            <person name="Huang S."/>
            <person name="Fei Z."/>
            <person name="Lin K."/>
        </authorList>
    </citation>
    <scope>NUCLEOTIDE SEQUENCE [LARGE SCALE GENOMIC DNA]</scope>
    <source>
        <strain evidence="2">cv. 9930</strain>
    </source>
</reference>
<dbReference type="SUPFAM" id="SSF48576">
    <property type="entry name" value="Terpenoid synthases"/>
    <property type="match status" value="1"/>
</dbReference>
<reference evidence="1 2" key="3">
    <citation type="journal article" date="2010" name="BMC Genomics">
        <title>Transcriptome sequencing and comparative analysis of cucumber flowers with different sex types.</title>
        <authorList>
            <person name="Guo S."/>
            <person name="Zheng Y."/>
            <person name="Joung J.G."/>
            <person name="Liu S."/>
            <person name="Zhang Z."/>
            <person name="Crasta O.R."/>
            <person name="Sobral B.W."/>
            <person name="Xu Y."/>
            <person name="Huang S."/>
            <person name="Fei Z."/>
        </authorList>
    </citation>
    <scope>NUCLEOTIDE SEQUENCE [LARGE SCALE GENOMIC DNA]</scope>
    <source>
        <strain evidence="2">cv. 9930</strain>
    </source>
</reference>
<reference evidence="1 2" key="2">
    <citation type="journal article" date="2009" name="PLoS ONE">
        <title>An integrated genetic and cytogenetic map of the cucumber genome.</title>
        <authorList>
            <person name="Ren Y."/>
            <person name="Zhang Z."/>
            <person name="Liu J."/>
            <person name="Staub J.E."/>
            <person name="Han Y."/>
            <person name="Cheng Z."/>
            <person name="Li X."/>
            <person name="Lu J."/>
            <person name="Miao H."/>
            <person name="Kang H."/>
            <person name="Xie B."/>
            <person name="Gu X."/>
            <person name="Wang X."/>
            <person name="Du Y."/>
            <person name="Jin W."/>
            <person name="Huang S."/>
        </authorList>
    </citation>
    <scope>NUCLEOTIDE SEQUENCE [LARGE SCALE GENOMIC DNA]</scope>
    <source>
        <strain evidence="2">cv. 9930</strain>
    </source>
</reference>
<protein>
    <submittedName>
        <fullName evidence="1">Uncharacterized protein</fullName>
    </submittedName>
</protein>
<dbReference type="Gramene" id="KGN62107">
    <property type="protein sequence ID" value="KGN62107"/>
    <property type="gene ID" value="Csa_2G298290"/>
</dbReference>
<sequence>MRRSEDVDRASPCAKMLLSILTLCRNPKHGSPKCLSGLAVGFCWLSLAKMSSTDDKERVEMSWVEDSLVEGRNKLKRCDVPKSMNDVGVSECDARNYIKHLISETWKKLNECETENIALSQVIIQMSKNLARMAHCITSRNKRPCIIFNYSPYSN</sequence>
<reference evidence="1 2" key="1">
    <citation type="journal article" date="2009" name="Nat. Genet.">
        <title>The genome of the cucumber, Cucumis sativus L.</title>
        <authorList>
            <person name="Huang S."/>
            <person name="Li R."/>
            <person name="Zhang Z."/>
            <person name="Li L."/>
            <person name="Gu X."/>
            <person name="Fan W."/>
            <person name="Lucas W.J."/>
            <person name="Wang X."/>
            <person name="Xie B."/>
            <person name="Ni P."/>
            <person name="Ren Y."/>
            <person name="Zhu H."/>
            <person name="Li J."/>
            <person name="Lin K."/>
            <person name="Jin W."/>
            <person name="Fei Z."/>
            <person name="Li G."/>
            <person name="Staub J."/>
            <person name="Kilian A."/>
            <person name="van der Vossen E.A."/>
            <person name="Wu Y."/>
            <person name="Guo J."/>
            <person name="He J."/>
            <person name="Jia Z."/>
            <person name="Ren Y."/>
            <person name="Tian G."/>
            <person name="Lu Y."/>
            <person name="Ruan J."/>
            <person name="Qian W."/>
            <person name="Wang M."/>
            <person name="Huang Q."/>
            <person name="Li B."/>
            <person name="Xuan Z."/>
            <person name="Cao J."/>
            <person name="Asan"/>
            <person name="Wu Z."/>
            <person name="Zhang J."/>
            <person name="Cai Q."/>
            <person name="Bai Y."/>
            <person name="Zhao B."/>
            <person name="Han Y."/>
            <person name="Li Y."/>
            <person name="Li X."/>
            <person name="Wang S."/>
            <person name="Shi Q."/>
            <person name="Liu S."/>
            <person name="Cho W.K."/>
            <person name="Kim J.Y."/>
            <person name="Xu Y."/>
            <person name="Heller-Uszynska K."/>
            <person name="Miao H."/>
            <person name="Cheng Z."/>
            <person name="Zhang S."/>
            <person name="Wu J."/>
            <person name="Yang Y."/>
            <person name="Kang H."/>
            <person name="Li M."/>
            <person name="Liang H."/>
            <person name="Ren X."/>
            <person name="Shi Z."/>
            <person name="Wen M."/>
            <person name="Jian M."/>
            <person name="Yang H."/>
            <person name="Zhang G."/>
            <person name="Yang Z."/>
            <person name="Chen R."/>
            <person name="Liu S."/>
            <person name="Li J."/>
            <person name="Ma L."/>
            <person name="Liu H."/>
            <person name="Zhou Y."/>
            <person name="Zhao J."/>
            <person name="Fang X."/>
            <person name="Li G."/>
            <person name="Fang L."/>
            <person name="Li Y."/>
            <person name="Liu D."/>
            <person name="Zheng H."/>
            <person name="Zhang Y."/>
            <person name="Qin N."/>
            <person name="Li Z."/>
            <person name="Yang G."/>
            <person name="Yang S."/>
            <person name="Bolund L."/>
            <person name="Kristiansen K."/>
            <person name="Zheng H."/>
            <person name="Li S."/>
            <person name="Zhang X."/>
            <person name="Yang H."/>
            <person name="Wang J."/>
            <person name="Sun R."/>
            <person name="Zhang B."/>
            <person name="Jiang S."/>
            <person name="Wang J."/>
            <person name="Du Y."/>
            <person name="Li S."/>
        </authorList>
    </citation>
    <scope>NUCLEOTIDE SEQUENCE [LARGE SCALE GENOMIC DNA]</scope>
    <source>
        <strain evidence="2">cv. 9930</strain>
    </source>
</reference>